<reference evidence="2 3" key="1">
    <citation type="submission" date="2008-03" db="EMBL/GenBank/DDBJ databases">
        <title>Sequencing of the draft genome and assembly of Burkholderia graminis C4D1M.</title>
        <authorList>
            <consortium name="US DOE Joint Genome Institute (JGI-PGF)"/>
            <person name="Copeland A."/>
            <person name="Lucas S."/>
            <person name="Lapidus A."/>
            <person name="Glavina del Rio T."/>
            <person name="Dalin E."/>
            <person name="Tice H."/>
            <person name="Bruce D."/>
            <person name="Goodwin L."/>
            <person name="Pitluck S."/>
            <person name="Larimer F."/>
            <person name="Land M.L."/>
            <person name="Hauser L."/>
            <person name="Tiedje J."/>
            <person name="Richardson P."/>
        </authorList>
    </citation>
    <scope>NUCLEOTIDE SEQUENCE [LARGE SCALE GENOMIC DNA]</scope>
    <source>
        <strain evidence="3">ATCC 700544 / DSM 17151 / LMG 18924 / NCIMB 13744 / C4D1M</strain>
    </source>
</reference>
<evidence type="ECO:0000313" key="3">
    <source>
        <dbReference type="Proteomes" id="UP000005045"/>
    </source>
</evidence>
<evidence type="ECO:0000313" key="2">
    <source>
        <dbReference type="EMBL" id="EDT12843.1"/>
    </source>
</evidence>
<organism evidence="2 3">
    <name type="scientific">Paraburkholderia graminis (strain ATCC 700544 / DSM 17151 / LMG 18924 / NCIMB 13744 / C4D1M)</name>
    <dbReference type="NCBI Taxonomy" id="396598"/>
    <lineage>
        <taxon>Bacteria</taxon>
        <taxon>Pseudomonadati</taxon>
        <taxon>Pseudomonadota</taxon>
        <taxon>Betaproteobacteria</taxon>
        <taxon>Burkholderiales</taxon>
        <taxon>Burkholderiaceae</taxon>
        <taxon>Paraburkholderia</taxon>
    </lineage>
</organism>
<gene>
    <name evidence="2" type="ORF">BgramDRAFT_0223</name>
</gene>
<feature type="region of interest" description="Disordered" evidence="1">
    <location>
        <begin position="1"/>
        <end position="30"/>
    </location>
</feature>
<keyword evidence="3" id="KW-1185">Reference proteome</keyword>
<dbReference type="Proteomes" id="UP000005045">
    <property type="component" value="Unassembled WGS sequence"/>
</dbReference>
<accession>B1FSV1</accession>
<name>B1FSV1_PARG4</name>
<dbReference type="AlphaFoldDB" id="B1FSV1"/>
<protein>
    <submittedName>
        <fullName evidence="2">Uncharacterized protein</fullName>
    </submittedName>
</protein>
<proteinExistence type="predicted"/>
<evidence type="ECO:0000256" key="1">
    <source>
        <dbReference type="SAM" id="MobiDB-lite"/>
    </source>
</evidence>
<sequence length="30" mass="3250">MASRPPLIPRLAREPPYSGGGVNLMARPMN</sequence>
<dbReference type="EMBL" id="ABLD01000001">
    <property type="protein sequence ID" value="EDT12843.1"/>
    <property type="molecule type" value="Genomic_DNA"/>
</dbReference>
<comment type="caution">
    <text evidence="2">The sequence shown here is derived from an EMBL/GenBank/DDBJ whole genome shotgun (WGS) entry which is preliminary data.</text>
</comment>